<feature type="region of interest" description="Disordered" evidence="1">
    <location>
        <begin position="290"/>
        <end position="317"/>
    </location>
</feature>
<gene>
    <name evidence="2" type="ORF">BDV37DRAFT_42492</name>
</gene>
<dbReference type="EMBL" id="ML736871">
    <property type="protein sequence ID" value="KAE8397965.1"/>
    <property type="molecule type" value="Genomic_DNA"/>
</dbReference>
<evidence type="ECO:0000313" key="3">
    <source>
        <dbReference type="Proteomes" id="UP000325579"/>
    </source>
</evidence>
<dbReference type="Proteomes" id="UP000325579">
    <property type="component" value="Unassembled WGS sequence"/>
</dbReference>
<evidence type="ECO:0000256" key="1">
    <source>
        <dbReference type="SAM" id="MobiDB-lite"/>
    </source>
</evidence>
<dbReference type="AlphaFoldDB" id="A0A5N7CUT2"/>
<dbReference type="GeneID" id="43675316"/>
<proteinExistence type="predicted"/>
<accession>A0A5N7CUT2</accession>
<organism evidence="2 3">
    <name type="scientific">Aspergillus pseudonomiae</name>
    <dbReference type="NCBI Taxonomy" id="1506151"/>
    <lineage>
        <taxon>Eukaryota</taxon>
        <taxon>Fungi</taxon>
        <taxon>Dikarya</taxon>
        <taxon>Ascomycota</taxon>
        <taxon>Pezizomycotina</taxon>
        <taxon>Eurotiomycetes</taxon>
        <taxon>Eurotiomycetidae</taxon>
        <taxon>Eurotiales</taxon>
        <taxon>Aspergillaceae</taxon>
        <taxon>Aspergillus</taxon>
        <taxon>Aspergillus subgen. Circumdati</taxon>
    </lineage>
</organism>
<reference evidence="2 3" key="1">
    <citation type="submission" date="2019-04" db="EMBL/GenBank/DDBJ databases">
        <authorList>
            <consortium name="DOE Joint Genome Institute"/>
            <person name="Mondo S."/>
            <person name="Kjaerbolling I."/>
            <person name="Vesth T."/>
            <person name="Frisvad J.C."/>
            <person name="Nybo J.L."/>
            <person name="Theobald S."/>
            <person name="Kildgaard S."/>
            <person name="Isbrandt T."/>
            <person name="Kuo A."/>
            <person name="Sato A."/>
            <person name="Lyhne E.K."/>
            <person name="Kogle M.E."/>
            <person name="Wiebenga A."/>
            <person name="Kun R.S."/>
            <person name="Lubbers R.J."/>
            <person name="Makela M.R."/>
            <person name="Barry K."/>
            <person name="Chovatia M."/>
            <person name="Clum A."/>
            <person name="Daum C."/>
            <person name="Haridas S."/>
            <person name="He G."/>
            <person name="LaButti K."/>
            <person name="Lipzen A."/>
            <person name="Riley R."/>
            <person name="Salamov A."/>
            <person name="Simmons B.A."/>
            <person name="Magnuson J.K."/>
            <person name="Henrissat B."/>
            <person name="Mortensen U.H."/>
            <person name="Larsen T.O."/>
            <person name="Devries R.P."/>
            <person name="Grigoriev I.V."/>
            <person name="Machida M."/>
            <person name="Baker S.E."/>
            <person name="Andersen M.R."/>
            <person name="Cantor M.N."/>
            <person name="Hua S.X."/>
        </authorList>
    </citation>
    <scope>NUCLEOTIDE SEQUENCE [LARGE SCALE GENOMIC DNA]</scope>
    <source>
        <strain evidence="2 3">CBS 119388</strain>
    </source>
</reference>
<name>A0A5N7CUT2_9EURO</name>
<keyword evidence="3" id="KW-1185">Reference proteome</keyword>
<protein>
    <submittedName>
        <fullName evidence="2">Uncharacterized protein</fullName>
    </submittedName>
</protein>
<dbReference type="RefSeq" id="XP_031935284.1">
    <property type="nucleotide sequence ID" value="XM_032090625.1"/>
</dbReference>
<sequence length="485" mass="53518">MDTSNMSTTGIRQKVIDICYGQVGDAELFRQLADFLVCNKDSLPASARTTLCNAFGRRTPANGGSIRKKGDALERIKSVKEINLPELSAAAVELFKNDPSLFWRFGVRVDNDSGLQNPLSDLYLRRKKSDTATSISSAFHSIAVFEMIQMLMKLFGTQTFTRQVATYCANMIARDDYSGVKNQRIQDIIHDLELDYAKGNIYSRYTSAHGYGIIFYMFVVPSTLYEKFFKSKSDVDIVISHFLNVGLSIGDNATLAGKRIVESVTSRFKEQALTIVNICGTLSINPCSSKRKRARSQTSTKHAARKDPGGSTRTEPQIEQIQHRNACGTPGSSEVSNIAGTIQTHTYKNTSSQTTLSEPYGIEQVPGSANIVTGDTPVSSLISPTEQEAQPTLFMSPGTMRQPHSAAQRVSGTVQHTTSPFNIDSVNAAHLMQNFNITSFANAAELMENFDVTSFDPLTAASLMQSFDLFHPMPDIRYHDNQTYN</sequence>
<dbReference type="OrthoDB" id="4510821at2759"/>
<evidence type="ECO:0000313" key="2">
    <source>
        <dbReference type="EMBL" id="KAE8397965.1"/>
    </source>
</evidence>